<dbReference type="Proteomes" id="UP000441399">
    <property type="component" value="Unassembled WGS sequence"/>
</dbReference>
<dbReference type="InterPro" id="IPR058813">
    <property type="entry name" value="DNA-SBD_ScoMcrA"/>
</dbReference>
<feature type="domain" description="ScoMcrA-like DNA sulfur-binding" evidence="2">
    <location>
        <begin position="15"/>
        <end position="130"/>
    </location>
</feature>
<dbReference type="EMBL" id="CACSIO010000045">
    <property type="protein sequence ID" value="CAA0123073.1"/>
    <property type="molecule type" value="Genomic_DNA"/>
</dbReference>
<evidence type="ECO:0000259" key="1">
    <source>
        <dbReference type="Pfam" id="PF13391"/>
    </source>
</evidence>
<name>A0A5S9QUI2_9GAMM</name>
<dbReference type="InterPro" id="IPR003615">
    <property type="entry name" value="HNH_nuc"/>
</dbReference>
<protein>
    <submittedName>
        <fullName evidence="3">Uncharacterized protein</fullName>
    </submittedName>
</protein>
<evidence type="ECO:0000259" key="2">
    <source>
        <dbReference type="Pfam" id="PF26340"/>
    </source>
</evidence>
<keyword evidence="4" id="KW-1185">Reference proteome</keyword>
<organism evidence="3 4">
    <name type="scientific">BD1-7 clade bacterium</name>
    <dbReference type="NCBI Taxonomy" id="2029982"/>
    <lineage>
        <taxon>Bacteria</taxon>
        <taxon>Pseudomonadati</taxon>
        <taxon>Pseudomonadota</taxon>
        <taxon>Gammaproteobacteria</taxon>
        <taxon>Cellvibrionales</taxon>
        <taxon>Spongiibacteraceae</taxon>
        <taxon>BD1-7 clade</taxon>
    </lineage>
</organism>
<reference evidence="3 4" key="1">
    <citation type="submission" date="2019-11" db="EMBL/GenBank/DDBJ databases">
        <authorList>
            <person name="Holert J."/>
        </authorList>
    </citation>
    <scope>NUCLEOTIDE SEQUENCE [LARGE SCALE GENOMIC DNA]</scope>
    <source>
        <strain evidence="3">SB11_3</strain>
    </source>
</reference>
<feature type="domain" description="HNH nuclease" evidence="1">
    <location>
        <begin position="292"/>
        <end position="343"/>
    </location>
</feature>
<proteinExistence type="predicted"/>
<dbReference type="Pfam" id="PF26340">
    <property type="entry name" value="DNA-SBD_ScoMcrA"/>
    <property type="match status" value="1"/>
</dbReference>
<dbReference type="Pfam" id="PF13391">
    <property type="entry name" value="HNH_2"/>
    <property type="match status" value="1"/>
</dbReference>
<evidence type="ECO:0000313" key="3">
    <source>
        <dbReference type="EMBL" id="CAA0123073.1"/>
    </source>
</evidence>
<accession>A0A5S9QUI2</accession>
<gene>
    <name evidence="3" type="ORF">OPDIPICF_02784</name>
</gene>
<dbReference type="AlphaFoldDB" id="A0A5S9QUI2"/>
<sequence length="390" mass="44705">MALRRDKKRKPIMHRELEENLTRLNVDRSSGHPKPHKVCLLLAVMDLIQQGQIQTPQIQLTAALEDAFKIRFKRYQKNNDKADISLPFYHLKSEPFWNLIPVAGTEYLTPISPSKAALKSRIKHAEISEDLFNAFNNPITRLQYEEALTSNLENLGDQFARWLIDTGRSEKTAKNYVQALRSTISKWTQDEAITERNLLSFTGYESFSTVAEQIADYDTFKTFNKRGKGMYSAALNNYREFLRDISNADVQEDIQAIYSDVRLHNTERAILINARIGQGQYRKSLIDYWGGCAVTGYADTRLLIASHIKPWKKANNAERLDRYNGLLLQPNLDKAFDLGYISFTEKGKITISEQLEQPAAIGIDGNMAIDVSNSHQDFLSYHRECVYQRG</sequence>
<evidence type="ECO:0000313" key="4">
    <source>
        <dbReference type="Proteomes" id="UP000441399"/>
    </source>
</evidence>